<sequence length="128" mass="15453">MVQKGDWKTVDLPEQTAQFVLERTLTNEDLEAIQEGHRPQEMEDKWFMYQEDGRLFLHRSWTGYCIYMVELSQTGKLCVTVNRDPEQYRETDLEQDRLMVEILLNQLIQTNHENAELMKRYMDHKLKK</sequence>
<protein>
    <submittedName>
        <fullName evidence="1">Uncharacterized protein</fullName>
    </submittedName>
</protein>
<name>A0A9D1Y774_9FIRM</name>
<evidence type="ECO:0000313" key="2">
    <source>
        <dbReference type="Proteomes" id="UP000823868"/>
    </source>
</evidence>
<dbReference type="AlphaFoldDB" id="A0A9D1Y774"/>
<dbReference type="Proteomes" id="UP000823868">
    <property type="component" value="Unassembled WGS sequence"/>
</dbReference>
<gene>
    <name evidence="1" type="ORF">H9841_02390</name>
</gene>
<proteinExistence type="predicted"/>
<reference evidence="1" key="2">
    <citation type="submission" date="2021-04" db="EMBL/GenBank/DDBJ databases">
        <authorList>
            <person name="Gilroy R."/>
        </authorList>
    </citation>
    <scope>NUCLEOTIDE SEQUENCE</scope>
    <source>
        <strain evidence="1">ChiBcec16_6824</strain>
    </source>
</reference>
<reference evidence="1" key="1">
    <citation type="journal article" date="2021" name="PeerJ">
        <title>Extensive microbial diversity within the chicken gut microbiome revealed by metagenomics and culture.</title>
        <authorList>
            <person name="Gilroy R."/>
            <person name="Ravi A."/>
            <person name="Getino M."/>
            <person name="Pursley I."/>
            <person name="Horton D.L."/>
            <person name="Alikhan N.F."/>
            <person name="Baker D."/>
            <person name="Gharbi K."/>
            <person name="Hall N."/>
            <person name="Watson M."/>
            <person name="Adriaenssens E.M."/>
            <person name="Foster-Nyarko E."/>
            <person name="Jarju S."/>
            <person name="Secka A."/>
            <person name="Antonio M."/>
            <person name="Oren A."/>
            <person name="Chaudhuri R.R."/>
            <person name="La Ragione R."/>
            <person name="Hildebrand F."/>
            <person name="Pallen M.J."/>
        </authorList>
    </citation>
    <scope>NUCLEOTIDE SEQUENCE</scope>
    <source>
        <strain evidence="1">ChiBcec16_6824</strain>
    </source>
</reference>
<comment type="caution">
    <text evidence="1">The sequence shown here is derived from an EMBL/GenBank/DDBJ whole genome shotgun (WGS) entry which is preliminary data.</text>
</comment>
<accession>A0A9D1Y774</accession>
<dbReference type="EMBL" id="DXDX01000046">
    <property type="protein sequence ID" value="HIY20736.1"/>
    <property type="molecule type" value="Genomic_DNA"/>
</dbReference>
<evidence type="ECO:0000313" key="1">
    <source>
        <dbReference type="EMBL" id="HIY20736.1"/>
    </source>
</evidence>
<organism evidence="1 2">
    <name type="scientific">Candidatus Flavonifractor merdigallinarum</name>
    <dbReference type="NCBI Taxonomy" id="2838589"/>
    <lineage>
        <taxon>Bacteria</taxon>
        <taxon>Bacillati</taxon>
        <taxon>Bacillota</taxon>
        <taxon>Clostridia</taxon>
        <taxon>Eubacteriales</taxon>
        <taxon>Oscillospiraceae</taxon>
        <taxon>Flavonifractor</taxon>
    </lineage>
</organism>